<keyword evidence="7" id="KW-0472">Membrane</keyword>
<feature type="binding site" evidence="6">
    <location>
        <position position="355"/>
    </location>
    <ligand>
        <name>FAD</name>
        <dbReference type="ChEBI" id="CHEBI:57692"/>
    </ligand>
</feature>
<dbReference type="SUPFAM" id="SSF51905">
    <property type="entry name" value="FAD/NAD(P)-binding domain"/>
    <property type="match status" value="1"/>
</dbReference>
<keyword evidence="7" id="KW-0812">Transmembrane</keyword>
<organism evidence="9 10">
    <name type="scientific">Lactobacillus delbrueckii</name>
    <dbReference type="NCBI Taxonomy" id="1584"/>
    <lineage>
        <taxon>Bacteria</taxon>
        <taxon>Bacillati</taxon>
        <taxon>Bacillota</taxon>
        <taxon>Bacilli</taxon>
        <taxon>Lactobacillales</taxon>
        <taxon>Lactobacillaceae</taxon>
        <taxon>Lactobacillus</taxon>
    </lineage>
</organism>
<evidence type="ECO:0000256" key="6">
    <source>
        <dbReference type="HAMAP-Rule" id="MF_01685"/>
    </source>
</evidence>
<dbReference type="HAMAP" id="MF_01685">
    <property type="entry name" value="FENR2"/>
    <property type="match status" value="1"/>
</dbReference>
<keyword evidence="4 6" id="KW-0521">NADP</keyword>
<comment type="caution">
    <text evidence="9">The sequence shown here is derived from an EMBL/GenBank/DDBJ whole genome shotgun (WGS) entry which is preliminary data.</text>
</comment>
<dbReference type="InterPro" id="IPR022890">
    <property type="entry name" value="Fd--NADP_Rdtase_type_2"/>
</dbReference>
<comment type="subunit">
    <text evidence="1 6">Homodimer.</text>
</comment>
<proteinExistence type="inferred from homology"/>
<feature type="binding site" evidence="6">
    <location>
        <position position="315"/>
    </location>
    <ligand>
        <name>FAD</name>
        <dbReference type="ChEBI" id="CHEBI:57692"/>
    </ligand>
</feature>
<dbReference type="Pfam" id="PF07992">
    <property type="entry name" value="Pyr_redox_2"/>
    <property type="match status" value="1"/>
</dbReference>
<feature type="binding site" evidence="6">
    <location>
        <position position="83"/>
    </location>
    <ligand>
        <name>FAD</name>
        <dbReference type="ChEBI" id="CHEBI:57692"/>
    </ligand>
</feature>
<comment type="similarity">
    <text evidence="6">Belongs to the ferredoxin--NADP reductase type 2 family.</text>
</comment>
<dbReference type="InterPro" id="IPR023753">
    <property type="entry name" value="FAD/NAD-binding_dom"/>
</dbReference>
<keyword evidence="2 6" id="KW-0285">Flavoprotein</keyword>
<feature type="transmembrane region" description="Helical" evidence="7">
    <location>
        <begin position="12"/>
        <end position="36"/>
    </location>
</feature>
<dbReference type="AlphaFoldDB" id="A0A4Q7DV74"/>
<keyword evidence="5 6" id="KW-0560">Oxidoreductase</keyword>
<feature type="binding site" evidence="6">
    <location>
        <position position="88"/>
    </location>
    <ligand>
        <name>FAD</name>
        <dbReference type="ChEBI" id="CHEBI:57692"/>
    </ligand>
</feature>
<evidence type="ECO:0000256" key="2">
    <source>
        <dbReference type="ARBA" id="ARBA00022630"/>
    </source>
</evidence>
<dbReference type="Proteomes" id="UP000292818">
    <property type="component" value="Unassembled WGS sequence"/>
</dbReference>
<evidence type="ECO:0000313" key="10">
    <source>
        <dbReference type="Proteomes" id="UP000292818"/>
    </source>
</evidence>
<evidence type="ECO:0000256" key="7">
    <source>
        <dbReference type="SAM" id="Phobius"/>
    </source>
</evidence>
<gene>
    <name evidence="9" type="ORF">LDELB18P1_1351</name>
</gene>
<dbReference type="InterPro" id="IPR036188">
    <property type="entry name" value="FAD/NAD-bd_sf"/>
</dbReference>
<feature type="domain" description="FAD/NAD(P)-binding" evidence="8">
    <location>
        <begin position="46"/>
        <end position="324"/>
    </location>
</feature>
<evidence type="ECO:0000313" key="9">
    <source>
        <dbReference type="EMBL" id="RZM16036.1"/>
    </source>
</evidence>
<evidence type="ECO:0000256" key="5">
    <source>
        <dbReference type="ARBA" id="ARBA00023002"/>
    </source>
</evidence>
<sequence length="357" mass="39704">MPFLALKFCNKFFYFFRFASQLILPAFYGKVVLVYFRKEISLIKQYDLAVIGAGPVGLFAAYFARLHGLKTVILESLNEPGGQPEMLYPFKKILDIPVFNEITAADLTKHLLANLTDQDLVTGHKVSQLEKTDEFVIDGEYQVRSIIVATGNGAFKAKKFPLKATPEAEDHIHYFFKNPDLFAGQKIGIFGGGDTALDWAQELSQIADVTLVHRRDQFRGMESSVENLKADQKVTLKTPYLPKSMQVEKGQLEISLKKVGGDEVTQETFDQILVAYGFRADNRFISKWGVDLDQGLITVDRSMQTSVPGIYAIGDSCGYPGRVPVIGIGFGEAQIAVNAIMQDLFPEKSLTIHSTSI</sequence>
<feature type="transmembrane region" description="Helical" evidence="7">
    <location>
        <begin position="48"/>
        <end position="64"/>
    </location>
</feature>
<dbReference type="InterPro" id="IPR050097">
    <property type="entry name" value="Ferredoxin-NADP_redctase_2"/>
</dbReference>
<feature type="binding site" evidence="6">
    <location>
        <position position="155"/>
    </location>
    <ligand>
        <name>FAD</name>
        <dbReference type="ChEBI" id="CHEBI:57692"/>
    </ligand>
</feature>
<dbReference type="EMBL" id="SETJ01000058">
    <property type="protein sequence ID" value="RZM16036.1"/>
    <property type="molecule type" value="Genomic_DNA"/>
</dbReference>
<dbReference type="GO" id="GO:0004324">
    <property type="term" value="F:ferredoxin-NADP+ reductase activity"/>
    <property type="evidence" value="ECO:0007669"/>
    <property type="project" value="UniProtKB-UniRule"/>
</dbReference>
<evidence type="ECO:0000256" key="1">
    <source>
        <dbReference type="ARBA" id="ARBA00011738"/>
    </source>
</evidence>
<feature type="binding site" evidence="6">
    <location>
        <position position="126"/>
    </location>
    <ligand>
        <name>FAD</name>
        <dbReference type="ChEBI" id="CHEBI:57692"/>
    </ligand>
</feature>
<evidence type="ECO:0000259" key="8">
    <source>
        <dbReference type="Pfam" id="PF07992"/>
    </source>
</evidence>
<evidence type="ECO:0000256" key="3">
    <source>
        <dbReference type="ARBA" id="ARBA00022827"/>
    </source>
</evidence>
<accession>A0A4Q7DV74</accession>
<comment type="cofactor">
    <cofactor evidence="6">
        <name>FAD</name>
        <dbReference type="ChEBI" id="CHEBI:57692"/>
    </cofactor>
    <text evidence="6">Binds 1 FAD per subunit.</text>
</comment>
<comment type="caution">
    <text evidence="6">Lacks conserved residue(s) required for the propagation of feature annotation.</text>
</comment>
<feature type="binding site" evidence="6">
    <location>
        <position position="75"/>
    </location>
    <ligand>
        <name>FAD</name>
        <dbReference type="ChEBI" id="CHEBI:57692"/>
    </ligand>
</feature>
<dbReference type="PRINTS" id="PR00368">
    <property type="entry name" value="FADPNR"/>
</dbReference>
<name>A0A4Q7DV74_9LACO</name>
<dbReference type="Gene3D" id="3.50.50.60">
    <property type="entry name" value="FAD/NAD(P)-binding domain"/>
    <property type="match status" value="2"/>
</dbReference>
<reference evidence="9 10" key="1">
    <citation type="submission" date="2019-01" db="EMBL/GenBank/DDBJ databases">
        <title>Colonization of the human gut by bovine bacteria present in Parmesan cheese.</title>
        <authorList>
            <person name="Lugli G.A."/>
            <person name="Milani C."/>
        </authorList>
    </citation>
    <scope>NUCLEOTIDE SEQUENCE [LARGE SCALE GENOMIC DNA]</scope>
    <source>
        <strain evidence="9 10">LDELB18P1</strain>
    </source>
</reference>
<protein>
    <recommendedName>
        <fullName evidence="6">Ferredoxin--NADP reductase</fullName>
        <shortName evidence="6">FNR</shortName>
        <shortName evidence="6">Fd-NADP(+) reductase</shortName>
        <ecNumber evidence="6">1.18.1.2</ecNumber>
    </recommendedName>
</protein>
<keyword evidence="7" id="KW-1133">Transmembrane helix</keyword>
<dbReference type="GO" id="GO:0050660">
    <property type="term" value="F:flavin adenine dinucleotide binding"/>
    <property type="evidence" value="ECO:0007669"/>
    <property type="project" value="UniProtKB-UniRule"/>
</dbReference>
<comment type="catalytic activity">
    <reaction evidence="6">
        <text>2 reduced [2Fe-2S]-[ferredoxin] + NADP(+) + H(+) = 2 oxidized [2Fe-2S]-[ferredoxin] + NADPH</text>
        <dbReference type="Rhea" id="RHEA:20125"/>
        <dbReference type="Rhea" id="RHEA-COMP:10000"/>
        <dbReference type="Rhea" id="RHEA-COMP:10001"/>
        <dbReference type="ChEBI" id="CHEBI:15378"/>
        <dbReference type="ChEBI" id="CHEBI:33737"/>
        <dbReference type="ChEBI" id="CHEBI:33738"/>
        <dbReference type="ChEBI" id="CHEBI:57783"/>
        <dbReference type="ChEBI" id="CHEBI:58349"/>
        <dbReference type="EC" id="1.18.1.2"/>
    </reaction>
</comment>
<dbReference type="PRINTS" id="PR00469">
    <property type="entry name" value="PNDRDTASEII"/>
</dbReference>
<evidence type="ECO:0000256" key="4">
    <source>
        <dbReference type="ARBA" id="ARBA00022857"/>
    </source>
</evidence>
<dbReference type="EC" id="1.18.1.2" evidence="6"/>
<dbReference type="GO" id="GO:0050661">
    <property type="term" value="F:NADP binding"/>
    <property type="evidence" value="ECO:0007669"/>
    <property type="project" value="UniProtKB-UniRule"/>
</dbReference>
<keyword evidence="3 6" id="KW-0274">FAD</keyword>
<dbReference type="PANTHER" id="PTHR48105">
    <property type="entry name" value="THIOREDOXIN REDUCTASE 1-RELATED-RELATED"/>
    <property type="match status" value="1"/>
</dbReference>